<evidence type="ECO:0000313" key="3">
    <source>
        <dbReference type="Proteomes" id="UP000184440"/>
    </source>
</evidence>
<keyword evidence="1" id="KW-0472">Membrane</keyword>
<name>A0A1M7RFP0_9ACTN</name>
<protein>
    <submittedName>
        <fullName evidence="2">Uncharacterized membrane protein HdeD, DUF308 family</fullName>
    </submittedName>
</protein>
<accession>A0A1M7RFP0</accession>
<evidence type="ECO:0000256" key="1">
    <source>
        <dbReference type="SAM" id="Phobius"/>
    </source>
</evidence>
<sequence>MVEAALGFLWIVLGVAVLAWPEATIRVVAVLLGLGLLAVGVIRVLLGLVAGRRLGSIVVGVVLAVGGVLCLADVATGKGALAFLVAALWVIDGAAELVLAVGARGSDRIWLFVVGGLTVVAGIAFLVWPQLSLASIVLTISIAAIVIGFCQIGFAASLRRSGA</sequence>
<proteinExistence type="predicted"/>
<feature type="transmembrane region" description="Helical" evidence="1">
    <location>
        <begin position="134"/>
        <end position="158"/>
    </location>
</feature>
<dbReference type="Pfam" id="PF03729">
    <property type="entry name" value="DUF308"/>
    <property type="match status" value="2"/>
</dbReference>
<keyword evidence="1" id="KW-0812">Transmembrane</keyword>
<feature type="transmembrane region" description="Helical" evidence="1">
    <location>
        <begin position="81"/>
        <end position="102"/>
    </location>
</feature>
<reference evidence="2 3" key="1">
    <citation type="submission" date="2016-11" db="EMBL/GenBank/DDBJ databases">
        <authorList>
            <person name="Jaros S."/>
            <person name="Januszkiewicz K."/>
            <person name="Wedrychowicz H."/>
        </authorList>
    </citation>
    <scope>NUCLEOTIDE SEQUENCE [LARGE SCALE GENOMIC DNA]</scope>
    <source>
        <strain evidence="2 3">DSM 46144</strain>
    </source>
</reference>
<dbReference type="EMBL" id="FRCS01000011">
    <property type="protein sequence ID" value="SHN45095.1"/>
    <property type="molecule type" value="Genomic_DNA"/>
</dbReference>
<dbReference type="AlphaFoldDB" id="A0A1M7RFP0"/>
<evidence type="ECO:0000313" key="2">
    <source>
        <dbReference type="EMBL" id="SHN45095.1"/>
    </source>
</evidence>
<feature type="transmembrane region" description="Helical" evidence="1">
    <location>
        <begin position="29"/>
        <end position="50"/>
    </location>
</feature>
<organism evidence="2 3">
    <name type="scientific">Cryptosporangium aurantiacum</name>
    <dbReference type="NCBI Taxonomy" id="134849"/>
    <lineage>
        <taxon>Bacteria</taxon>
        <taxon>Bacillati</taxon>
        <taxon>Actinomycetota</taxon>
        <taxon>Actinomycetes</taxon>
        <taxon>Cryptosporangiales</taxon>
        <taxon>Cryptosporangiaceae</taxon>
        <taxon>Cryptosporangium</taxon>
    </lineage>
</organism>
<dbReference type="Proteomes" id="UP000184440">
    <property type="component" value="Unassembled WGS sequence"/>
</dbReference>
<dbReference type="STRING" id="134849.SAMN05443668_111131"/>
<feature type="transmembrane region" description="Helical" evidence="1">
    <location>
        <begin position="57"/>
        <end position="75"/>
    </location>
</feature>
<feature type="transmembrane region" description="Helical" evidence="1">
    <location>
        <begin position="109"/>
        <end position="128"/>
    </location>
</feature>
<gene>
    <name evidence="2" type="ORF">SAMN05443668_111131</name>
</gene>
<dbReference type="InterPro" id="IPR005325">
    <property type="entry name" value="DUF308_memb"/>
</dbReference>
<keyword evidence="1" id="KW-1133">Transmembrane helix</keyword>
<keyword evidence="3" id="KW-1185">Reference proteome</keyword>